<dbReference type="SUPFAM" id="SSF54928">
    <property type="entry name" value="RNA-binding domain, RBD"/>
    <property type="match status" value="1"/>
</dbReference>
<evidence type="ECO:0000259" key="1">
    <source>
        <dbReference type="PROSITE" id="PS50102"/>
    </source>
</evidence>
<dbReference type="EMBL" id="AP027271">
    <property type="protein sequence ID" value="BDX02337.1"/>
    <property type="molecule type" value="Genomic_DNA"/>
</dbReference>
<dbReference type="RefSeq" id="WP_338266101.1">
    <property type="nucleotide sequence ID" value="NZ_AP027271.1"/>
</dbReference>
<dbReference type="Pfam" id="PF00076">
    <property type="entry name" value="RRM_1"/>
    <property type="match status" value="1"/>
</dbReference>
<keyword evidence="3" id="KW-1185">Reference proteome</keyword>
<dbReference type="PANTHER" id="PTHR48034">
    <property type="entry name" value="TRANSFORMER-2 SEX-DETERMINING PROTEIN-RELATED"/>
    <property type="match status" value="1"/>
</dbReference>
<dbReference type="SMART" id="SM00360">
    <property type="entry name" value="RRM"/>
    <property type="match status" value="1"/>
</dbReference>
<sequence>MKLLVRNLARNTTEQELRVLFAKHGTLQSCNLVMDKETGESKGFAFVEMPKVGDAKVAIKMLNGKEVDGSKIRVKKAEETAKKVGSDDAE</sequence>
<dbReference type="Gene3D" id="3.30.70.330">
    <property type="match status" value="1"/>
</dbReference>
<dbReference type="InterPro" id="IPR000504">
    <property type="entry name" value="RRM_dom"/>
</dbReference>
<dbReference type="InterPro" id="IPR050441">
    <property type="entry name" value="RBM"/>
</dbReference>
<organism evidence="2 3">
    <name type="scientific">Marinomonas pontica</name>
    <dbReference type="NCBI Taxonomy" id="264739"/>
    <lineage>
        <taxon>Bacteria</taxon>
        <taxon>Pseudomonadati</taxon>
        <taxon>Pseudomonadota</taxon>
        <taxon>Gammaproteobacteria</taxon>
        <taxon>Oceanospirillales</taxon>
        <taxon>Oceanospirillaceae</taxon>
        <taxon>Marinomonas</taxon>
    </lineage>
</organism>
<reference evidence="2 3" key="1">
    <citation type="submission" date="2023-01" db="EMBL/GenBank/DDBJ databases">
        <title>Complete genome sequence of Marinomonas pontica strain 200518_36.</title>
        <authorList>
            <person name="Ueki S."/>
            <person name="Gajardo G."/>
            <person name="Maruyama F."/>
        </authorList>
    </citation>
    <scope>NUCLEOTIDE SEQUENCE [LARGE SCALE GENOMIC DNA]</scope>
    <source>
        <strain evidence="2 3">200518_36</strain>
    </source>
</reference>
<evidence type="ECO:0000313" key="3">
    <source>
        <dbReference type="Proteomes" id="UP001307608"/>
    </source>
</evidence>
<name>A0ABM8FB76_9GAMM</name>
<dbReference type="InterPro" id="IPR035979">
    <property type="entry name" value="RBD_domain_sf"/>
</dbReference>
<dbReference type="Proteomes" id="UP001307608">
    <property type="component" value="Chromosome"/>
</dbReference>
<evidence type="ECO:0000313" key="2">
    <source>
        <dbReference type="EMBL" id="BDX02337.1"/>
    </source>
</evidence>
<feature type="domain" description="RRM" evidence="1">
    <location>
        <begin position="1"/>
        <end position="79"/>
    </location>
</feature>
<dbReference type="PROSITE" id="PS50102">
    <property type="entry name" value="RRM"/>
    <property type="match status" value="1"/>
</dbReference>
<accession>A0ABM8FB76</accession>
<gene>
    <name evidence="2" type="ORF">MACH16_10850</name>
</gene>
<proteinExistence type="predicted"/>
<protein>
    <recommendedName>
        <fullName evidence="1">RRM domain-containing protein</fullName>
    </recommendedName>
</protein>
<dbReference type="InterPro" id="IPR012677">
    <property type="entry name" value="Nucleotide-bd_a/b_plait_sf"/>
</dbReference>